<evidence type="ECO:0000313" key="9">
    <source>
        <dbReference type="Proteomes" id="UP000219215"/>
    </source>
</evidence>
<dbReference type="OrthoDB" id="9798188at2"/>
<feature type="domain" description="CBS" evidence="7">
    <location>
        <begin position="60"/>
        <end position="120"/>
    </location>
</feature>
<evidence type="ECO:0000256" key="6">
    <source>
        <dbReference type="PROSITE-ProRule" id="PRU00703"/>
    </source>
</evidence>
<dbReference type="Proteomes" id="UP000219215">
    <property type="component" value="Chromosome DPRO"/>
</dbReference>
<evidence type="ECO:0000256" key="2">
    <source>
        <dbReference type="ARBA" id="ARBA00006337"/>
    </source>
</evidence>
<keyword evidence="3" id="KW-1003">Cell membrane</keyword>
<dbReference type="InterPro" id="IPR046342">
    <property type="entry name" value="CBS_dom_sf"/>
</dbReference>
<dbReference type="GO" id="GO:0005886">
    <property type="term" value="C:plasma membrane"/>
    <property type="evidence" value="ECO:0007669"/>
    <property type="project" value="UniProtKB-SubCell"/>
</dbReference>
<name>A0A2C8F402_9BACT</name>
<evidence type="ECO:0000313" key="8">
    <source>
        <dbReference type="EMBL" id="SOB57228.1"/>
    </source>
</evidence>
<sequence>MDEGSDSRFINIIKKIFGNNSQHLEEHILEAKAEGEIDRDEVSMLLNILDFDEKRVTEIMVPRRDMVCANDQQTVQDVAHLIVTQGAHSRIPVYTETRDHIIGVVHSKDLLIPLLKGKDNLPITDIMRPAFFVPEESKLDSILSSFKREKLHMAIVQDEYGGTSGMVTMEDVLEEIVGEIADEYDEVRPDDIQELPNGVFIVSGRTPLEEVCEKCSLALESNDVDSIGGYIAAMAGRIPNQNEFFTFGGRRFTILEADDRQIWSIRIEILEEA</sequence>
<dbReference type="InterPro" id="IPR016169">
    <property type="entry name" value="FAD-bd_PCMH_sub2"/>
</dbReference>
<keyword evidence="5 6" id="KW-0129">CBS domain</keyword>
<dbReference type="InterPro" id="IPR000644">
    <property type="entry name" value="CBS_dom"/>
</dbReference>
<dbReference type="InterPro" id="IPR036318">
    <property type="entry name" value="FAD-bd_PCMH-like_sf"/>
</dbReference>
<dbReference type="CDD" id="cd04590">
    <property type="entry name" value="CBS_pair_CorC_HlyC_assoc"/>
    <property type="match status" value="1"/>
</dbReference>
<comment type="similarity">
    <text evidence="2">Belongs to the UPF0053 family.</text>
</comment>
<evidence type="ECO:0000256" key="5">
    <source>
        <dbReference type="ARBA" id="ARBA00023122"/>
    </source>
</evidence>
<dbReference type="KEGG" id="pprf:DPRO_0349"/>
<evidence type="ECO:0000259" key="7">
    <source>
        <dbReference type="PROSITE" id="PS51371"/>
    </source>
</evidence>
<protein>
    <submittedName>
        <fullName evidence="8">CBS domain containing protein</fullName>
    </submittedName>
</protein>
<dbReference type="Gene3D" id="3.10.580.10">
    <property type="entry name" value="CBS-domain"/>
    <property type="match status" value="1"/>
</dbReference>
<keyword evidence="3" id="KW-0472">Membrane</keyword>
<dbReference type="PANTHER" id="PTHR22777">
    <property type="entry name" value="HEMOLYSIN-RELATED"/>
    <property type="match status" value="1"/>
</dbReference>
<dbReference type="GO" id="GO:0050660">
    <property type="term" value="F:flavin adenine dinucleotide binding"/>
    <property type="evidence" value="ECO:0007669"/>
    <property type="project" value="InterPro"/>
</dbReference>
<dbReference type="SUPFAM" id="SSF56176">
    <property type="entry name" value="FAD-binding/transporter-associated domain-like"/>
    <property type="match status" value="1"/>
</dbReference>
<keyword evidence="4" id="KW-0677">Repeat</keyword>
<dbReference type="AlphaFoldDB" id="A0A2C8F402"/>
<dbReference type="EMBL" id="LT907975">
    <property type="protein sequence ID" value="SOB57228.1"/>
    <property type="molecule type" value="Genomic_DNA"/>
</dbReference>
<dbReference type="PROSITE" id="PS51371">
    <property type="entry name" value="CBS"/>
    <property type="match status" value="2"/>
</dbReference>
<dbReference type="FunFam" id="3.10.580.10:FF:000002">
    <property type="entry name" value="Magnesium/cobalt efflux protein CorC"/>
    <property type="match status" value="1"/>
</dbReference>
<dbReference type="SMART" id="SM01091">
    <property type="entry name" value="CorC_HlyC"/>
    <property type="match status" value="1"/>
</dbReference>
<proteinExistence type="inferred from homology"/>
<dbReference type="PANTHER" id="PTHR22777:SF32">
    <property type="entry name" value="UPF0053 INNER MEMBRANE PROTEIN YFJD"/>
    <property type="match status" value="1"/>
</dbReference>
<dbReference type="SUPFAM" id="SSF54631">
    <property type="entry name" value="CBS-domain pair"/>
    <property type="match status" value="1"/>
</dbReference>
<dbReference type="Pfam" id="PF03471">
    <property type="entry name" value="CorC_HlyC"/>
    <property type="match status" value="1"/>
</dbReference>
<evidence type="ECO:0000256" key="3">
    <source>
        <dbReference type="ARBA" id="ARBA00022475"/>
    </source>
</evidence>
<comment type="subcellular location">
    <subcellularLocation>
        <location evidence="1">Cell membrane</location>
        <topology evidence="1">Multi-pass membrane protein</topology>
    </subcellularLocation>
</comment>
<reference evidence="9" key="1">
    <citation type="submission" date="2017-09" db="EMBL/GenBank/DDBJ databases">
        <authorList>
            <person name="Regsiter A."/>
            <person name="William W."/>
        </authorList>
    </citation>
    <scope>NUCLEOTIDE SEQUENCE [LARGE SCALE GENOMIC DNA]</scope>
    <source>
        <strain evidence="9">500-1</strain>
    </source>
</reference>
<evidence type="ECO:0000256" key="1">
    <source>
        <dbReference type="ARBA" id="ARBA00004651"/>
    </source>
</evidence>
<feature type="domain" description="CBS" evidence="7">
    <location>
        <begin position="126"/>
        <end position="183"/>
    </location>
</feature>
<accession>A0A2C8F402</accession>
<keyword evidence="9" id="KW-1185">Reference proteome</keyword>
<dbReference type="InterPro" id="IPR005170">
    <property type="entry name" value="Transptr-assoc_dom"/>
</dbReference>
<organism evidence="8 9">
    <name type="scientific">Pseudodesulfovibrio profundus</name>
    <dbReference type="NCBI Taxonomy" id="57320"/>
    <lineage>
        <taxon>Bacteria</taxon>
        <taxon>Pseudomonadati</taxon>
        <taxon>Thermodesulfobacteriota</taxon>
        <taxon>Desulfovibrionia</taxon>
        <taxon>Desulfovibrionales</taxon>
        <taxon>Desulfovibrionaceae</taxon>
    </lineage>
</organism>
<dbReference type="RefSeq" id="WP_097010527.1">
    <property type="nucleotide sequence ID" value="NZ_LT907975.1"/>
</dbReference>
<dbReference type="Pfam" id="PF00571">
    <property type="entry name" value="CBS"/>
    <property type="match status" value="2"/>
</dbReference>
<gene>
    <name evidence="8" type="ORF">DPRO_0349</name>
</gene>
<dbReference type="InterPro" id="IPR044751">
    <property type="entry name" value="Ion_transp-like_CBS"/>
</dbReference>
<evidence type="ECO:0000256" key="4">
    <source>
        <dbReference type="ARBA" id="ARBA00022737"/>
    </source>
</evidence>
<dbReference type="Gene3D" id="3.30.465.10">
    <property type="match status" value="1"/>
</dbReference>